<sequence>MTDRDRPAPLHGVSPELKAELQFEGLGEVDEIGRGGFGVVYRCREPSLQRTVAVKVLSSALDQEGYARFLREQRAMGQLSGHPNIVNVLRIGTTSTGRPFIVMQYHQRGSLDAAVRRRGPMAWGTAVRIAVKLAGALETAHRAGILHRDVKPGNVLLTDYEEPQLSDFGIARIAGGFETDTGTITGSPAFTAPEVLSGEPPTVASDVYGLGSTLFCLITGHAAFERRSGEQIIAQFLRIASESAPSLPAAGLPSDVRAAVESAMARDPDRRPSTAAEFGNQLREIERAHGLVVDEMALATGEDDARSAPIRSEPVGTVGYVPTGVHEGLGRDDSVGTRLRPPSALTKYRPPTPTRVLVVRTRLADRLQDAGRRRLILIHAPAGFGKSTLAAQWREILIDDGVVVAWLSVDADDNNVVWFLAHLVEAIRRVRTDLASDLGQVLEDRGNQAGRYVLTTLLNEIHDRGELLTVVVDDWHRVSDPETVAAMEFLLEHGCHHLQVMVTSRTQSGLPLSRMRVRDELVEVDSTALRFDIAESRQFLVDLGGLSLGQQAITDLCNSTEGWVAALQLASLSLRGREDPTEFIGHLSGRHRGIAEYLVENVLGTLEPDILDFMLATSVTERLCGDLAAELARVDNGQAFLEQIEERDLFLRALDDEREWFRYHHLFADFLRRRLERDHPERVAALHRTASRWFADHDLLSEAVDQSLAAGDQERAADLVDGLALIEHSQIASVLGLIDKLPATLVAGRPHLLIAAAWAHVLLHHHRAVIDQTFDALNVSLAALPDEEGPTTDLRVEAALVKGIADLFGDRIDGLLDLVSDCVARQKTLRPFALAAAANVASYEAIHRFQFDAARRWQEWAEPFHARTTGPFSAVYGYCFAGIAALEMLRIDEAERYFRRAYELARRSGGPRSYSTRLTSAMLGDLLYEQGHVDEAERLLDESYQLGSEGGVVDFVLVTYGTGARIKAIGGDLEAASRRLDEGAEIAAALSLPRLAARIENERARWGLRPTDRPPARREAAAAAASSTVNGILEMTAELDEDTAIRTLLNETTPHSALEALERASALATRVQSHRRPRAALRVGLLEVTARLAAYGEQDAAAALVPLAVRCAQLGLIRPLCDEGATLTQLVASLRERLVHNQWPSEWPTIDEPFLSAVLASAEQSDPPSSSPSK</sequence>
<dbReference type="GO" id="GO:0106310">
    <property type="term" value="F:protein serine kinase activity"/>
    <property type="evidence" value="ECO:0007669"/>
    <property type="project" value="UniProtKB-UniRule"/>
</dbReference>
<name>A0A076F097_RHOOP</name>
<dbReference type="Pfam" id="PF17874">
    <property type="entry name" value="TPR_MalT"/>
    <property type="match status" value="1"/>
</dbReference>
<dbReference type="Gene3D" id="3.30.200.20">
    <property type="entry name" value="Phosphorylase Kinase, domain 1"/>
    <property type="match status" value="1"/>
</dbReference>
<comment type="similarity">
    <text evidence="6">Belongs to the protein kinase superfamily.</text>
</comment>
<dbReference type="RefSeq" id="WP_128643171.1">
    <property type="nucleotide sequence ID" value="NZ_CP008949.1"/>
</dbReference>
<dbReference type="InterPro" id="IPR011009">
    <property type="entry name" value="Kinase-like_dom_sf"/>
</dbReference>
<evidence type="ECO:0000256" key="7">
    <source>
        <dbReference type="PROSITE-ProRule" id="PRU10141"/>
    </source>
</evidence>
<evidence type="ECO:0000256" key="8">
    <source>
        <dbReference type="SAM" id="MobiDB-lite"/>
    </source>
</evidence>
<dbReference type="PROSITE" id="PS00108">
    <property type="entry name" value="PROTEIN_KINASE_ST"/>
    <property type="match status" value="1"/>
</dbReference>
<accession>A0A076F097</accession>
<dbReference type="InterPro" id="IPR041664">
    <property type="entry name" value="AAA_16"/>
</dbReference>
<evidence type="ECO:0000256" key="3">
    <source>
        <dbReference type="ARBA" id="ARBA00022741"/>
    </source>
</evidence>
<dbReference type="PROSITE" id="PS50011">
    <property type="entry name" value="PROTEIN_KINASE_DOM"/>
    <property type="match status" value="1"/>
</dbReference>
<keyword evidence="3 6" id="KW-0547">Nucleotide-binding</keyword>
<dbReference type="PANTHER" id="PTHR43289">
    <property type="entry name" value="MITOGEN-ACTIVATED PROTEIN KINASE KINASE KINASE 20-RELATED"/>
    <property type="match status" value="1"/>
</dbReference>
<dbReference type="PANTHER" id="PTHR43289:SF6">
    <property type="entry name" value="SERINE_THREONINE-PROTEIN KINASE NEKL-3"/>
    <property type="match status" value="1"/>
</dbReference>
<dbReference type="GO" id="GO:0005524">
    <property type="term" value="F:ATP binding"/>
    <property type="evidence" value="ECO:0007669"/>
    <property type="project" value="UniProtKB-UniRule"/>
</dbReference>
<dbReference type="GO" id="GO:0004674">
    <property type="term" value="F:protein serine/threonine kinase activity"/>
    <property type="evidence" value="ECO:0007669"/>
    <property type="project" value="UniProtKB-UniRule"/>
</dbReference>
<protein>
    <recommendedName>
        <fullName evidence="6">Serine/threonine-protein kinase PknK</fullName>
        <ecNumber evidence="6">2.7.11.1</ecNumber>
    </recommendedName>
    <alternativeName>
        <fullName evidence="6">Protein kinase K</fullName>
    </alternativeName>
</protein>
<evidence type="ECO:0000313" key="11">
    <source>
        <dbReference type="Proteomes" id="UP000028488"/>
    </source>
</evidence>
<keyword evidence="4 6" id="KW-0418">Kinase</keyword>
<dbReference type="Pfam" id="PF25873">
    <property type="entry name" value="WHD_MalT"/>
    <property type="match status" value="1"/>
</dbReference>
<dbReference type="InterPro" id="IPR059106">
    <property type="entry name" value="WHD_MalT"/>
</dbReference>
<dbReference type="InterPro" id="IPR008271">
    <property type="entry name" value="Ser/Thr_kinase_AS"/>
</dbReference>
<comment type="catalytic activity">
    <reaction evidence="6">
        <text>L-threonyl-[protein] + ATP = O-phospho-L-threonyl-[protein] + ADP + H(+)</text>
        <dbReference type="Rhea" id="RHEA:46608"/>
        <dbReference type="Rhea" id="RHEA-COMP:11060"/>
        <dbReference type="Rhea" id="RHEA-COMP:11605"/>
        <dbReference type="ChEBI" id="CHEBI:15378"/>
        <dbReference type="ChEBI" id="CHEBI:30013"/>
        <dbReference type="ChEBI" id="CHEBI:30616"/>
        <dbReference type="ChEBI" id="CHEBI:61977"/>
        <dbReference type="ChEBI" id="CHEBI:456216"/>
        <dbReference type="EC" id="2.7.11.1"/>
    </reaction>
</comment>
<feature type="region of interest" description="Disordered" evidence="8">
    <location>
        <begin position="326"/>
        <end position="347"/>
    </location>
</feature>
<dbReference type="SUPFAM" id="SSF56112">
    <property type="entry name" value="Protein kinase-like (PK-like)"/>
    <property type="match status" value="1"/>
</dbReference>
<dbReference type="CDD" id="cd14014">
    <property type="entry name" value="STKc_PknB_like"/>
    <property type="match status" value="1"/>
</dbReference>
<evidence type="ECO:0000256" key="4">
    <source>
        <dbReference type="ARBA" id="ARBA00022777"/>
    </source>
</evidence>
<keyword evidence="1 6" id="KW-0723">Serine/threonine-protein kinase</keyword>
<dbReference type="InterPro" id="IPR027417">
    <property type="entry name" value="P-loop_NTPase"/>
</dbReference>
<dbReference type="Gene3D" id="1.10.510.10">
    <property type="entry name" value="Transferase(Phosphotransferase) domain 1"/>
    <property type="match status" value="1"/>
</dbReference>
<dbReference type="SUPFAM" id="SSF48452">
    <property type="entry name" value="TPR-like"/>
    <property type="match status" value="1"/>
</dbReference>
<dbReference type="InterPro" id="IPR017441">
    <property type="entry name" value="Protein_kinase_ATP_BS"/>
</dbReference>
<dbReference type="SUPFAM" id="SSF52540">
    <property type="entry name" value="P-loop containing nucleoside triphosphate hydrolases"/>
    <property type="match status" value="1"/>
</dbReference>
<evidence type="ECO:0000256" key="1">
    <source>
        <dbReference type="ARBA" id="ARBA00022527"/>
    </source>
</evidence>
<evidence type="ECO:0000256" key="2">
    <source>
        <dbReference type="ARBA" id="ARBA00022679"/>
    </source>
</evidence>
<dbReference type="InterPro" id="IPR016236">
    <property type="entry name" value="Ser/Thr_kinase_PknK_prd"/>
</dbReference>
<dbReference type="PROSITE" id="PS00107">
    <property type="entry name" value="PROTEIN_KINASE_ATP"/>
    <property type="match status" value="1"/>
</dbReference>
<organism evidence="10 11">
    <name type="scientific">Rhodococcus opacus</name>
    <name type="common">Nocardia opaca</name>
    <dbReference type="NCBI Taxonomy" id="37919"/>
    <lineage>
        <taxon>Bacteria</taxon>
        <taxon>Bacillati</taxon>
        <taxon>Actinomycetota</taxon>
        <taxon>Actinomycetes</taxon>
        <taxon>Mycobacteriales</taxon>
        <taxon>Nocardiaceae</taxon>
        <taxon>Rhodococcus</taxon>
    </lineage>
</organism>
<dbReference type="GO" id="GO:0046872">
    <property type="term" value="F:metal ion binding"/>
    <property type="evidence" value="ECO:0007669"/>
    <property type="project" value="UniProtKB-UniRule"/>
</dbReference>
<dbReference type="Pfam" id="PF13191">
    <property type="entry name" value="AAA_16"/>
    <property type="match status" value="1"/>
</dbReference>
<dbReference type="SMART" id="SM00220">
    <property type="entry name" value="S_TKc"/>
    <property type="match status" value="1"/>
</dbReference>
<dbReference type="Pfam" id="PF00069">
    <property type="entry name" value="Pkinase"/>
    <property type="match status" value="1"/>
</dbReference>
<keyword evidence="2 6" id="KW-0808">Transferase</keyword>
<evidence type="ECO:0000313" key="10">
    <source>
        <dbReference type="EMBL" id="AII10852.1"/>
    </source>
</evidence>
<feature type="binding site" evidence="7">
    <location>
        <position position="55"/>
    </location>
    <ligand>
        <name>ATP</name>
        <dbReference type="ChEBI" id="CHEBI:30616"/>
    </ligand>
</feature>
<dbReference type="EC" id="2.7.11.1" evidence="6"/>
<dbReference type="PIRSF" id="PIRSF000574">
    <property type="entry name" value="Ser/Thr_PK_PknK_prd"/>
    <property type="match status" value="1"/>
</dbReference>
<dbReference type="Proteomes" id="UP000028488">
    <property type="component" value="Plasmid pPDG2"/>
</dbReference>
<gene>
    <name evidence="10" type="ORF">EP51_42590</name>
</gene>
<dbReference type="EMBL" id="CP008949">
    <property type="protein sequence ID" value="AII10852.1"/>
    <property type="molecule type" value="Genomic_DNA"/>
</dbReference>
<evidence type="ECO:0000256" key="5">
    <source>
        <dbReference type="ARBA" id="ARBA00022840"/>
    </source>
</evidence>
<dbReference type="InterPro" id="IPR011990">
    <property type="entry name" value="TPR-like_helical_dom_sf"/>
</dbReference>
<dbReference type="Gene3D" id="1.25.40.10">
    <property type="entry name" value="Tetratricopeptide repeat domain"/>
    <property type="match status" value="1"/>
</dbReference>
<keyword evidence="5 6" id="KW-0067">ATP-binding</keyword>
<proteinExistence type="inferred from homology"/>
<dbReference type="InterPro" id="IPR041617">
    <property type="entry name" value="TPR_MalT"/>
</dbReference>
<reference evidence="10 11" key="1">
    <citation type="submission" date="2014-07" db="EMBL/GenBank/DDBJ databases">
        <title>Genome Sequence of Rhodococcus opacus Strain R7, a Biodegrader of Mono- and Polycyclic Aromatic Hydrocarbons.</title>
        <authorList>
            <person name="Di Gennaro P."/>
            <person name="Zampolli J."/>
            <person name="Presti I."/>
            <person name="Cappelletti M."/>
            <person name="D'Ursi P."/>
            <person name="Orro A."/>
            <person name="Mezzelani A."/>
            <person name="Milanesi L."/>
        </authorList>
    </citation>
    <scope>NUCLEOTIDE SEQUENCE [LARGE SCALE GENOMIC DNA]</scope>
    <source>
        <strain evidence="10 11">R7</strain>
        <plasmid evidence="10">pPDG2</plasmid>
    </source>
</reference>
<geneLocation type="plasmid" evidence="10 11">
    <name>pPDG2</name>
</geneLocation>
<comment type="catalytic activity">
    <reaction evidence="6">
        <text>L-seryl-[protein] + ATP = O-phospho-L-seryl-[protein] + ADP + H(+)</text>
        <dbReference type="Rhea" id="RHEA:17989"/>
        <dbReference type="Rhea" id="RHEA-COMP:9863"/>
        <dbReference type="Rhea" id="RHEA-COMP:11604"/>
        <dbReference type="ChEBI" id="CHEBI:15378"/>
        <dbReference type="ChEBI" id="CHEBI:29999"/>
        <dbReference type="ChEBI" id="CHEBI:30616"/>
        <dbReference type="ChEBI" id="CHEBI:83421"/>
        <dbReference type="ChEBI" id="CHEBI:456216"/>
        <dbReference type="EC" id="2.7.11.1"/>
    </reaction>
</comment>
<evidence type="ECO:0000259" key="9">
    <source>
        <dbReference type="PROSITE" id="PS50011"/>
    </source>
</evidence>
<evidence type="ECO:0000256" key="6">
    <source>
        <dbReference type="PIRNR" id="PIRNR000574"/>
    </source>
</evidence>
<keyword evidence="10" id="KW-0614">Plasmid</keyword>
<dbReference type="AlphaFoldDB" id="A0A076F097"/>
<feature type="domain" description="Protein kinase" evidence="9">
    <location>
        <begin position="26"/>
        <end position="292"/>
    </location>
</feature>
<dbReference type="Gene3D" id="3.40.50.300">
    <property type="entry name" value="P-loop containing nucleotide triphosphate hydrolases"/>
    <property type="match status" value="1"/>
</dbReference>
<dbReference type="InterPro" id="IPR000719">
    <property type="entry name" value="Prot_kinase_dom"/>
</dbReference>